<dbReference type="AlphaFoldDB" id="A0AAD3N8A0"/>
<evidence type="ECO:0000313" key="2">
    <source>
        <dbReference type="EMBL" id="GLD66845.1"/>
    </source>
</evidence>
<keyword evidence="1" id="KW-0472">Membrane</keyword>
<gene>
    <name evidence="2" type="ORF">AKAME5_001821900</name>
</gene>
<name>A0AAD3N8A0_LATJO</name>
<dbReference type="EMBL" id="BRZM01000098">
    <property type="protein sequence ID" value="GLD66845.1"/>
    <property type="molecule type" value="Genomic_DNA"/>
</dbReference>
<feature type="transmembrane region" description="Helical" evidence="1">
    <location>
        <begin position="107"/>
        <end position="126"/>
    </location>
</feature>
<keyword evidence="1" id="KW-0812">Transmembrane</keyword>
<comment type="caution">
    <text evidence="2">The sequence shown here is derived from an EMBL/GenBank/DDBJ whole genome shotgun (WGS) entry which is preliminary data.</text>
</comment>
<sequence length="213" mass="23720">MPVAEEPGSVGCRPQTWVGRLQNLSVHFPGPLVDLLPALQVAGSSLVSLSPTDGEGRVDVGPRDLPRLPNLSSHTLNWSLMRTDVAMMAFEKDDAADKRLRICRYNFSSSALVLCLMGLLYLLLVLERACGLDQRGKITSTGGSCQELTRGVQQDVAFYRRRHVYRVVSTFLGFGEMQHAKDLKKASSNTAWKQTCRMGWSIYPQKLTYELET</sequence>
<reference evidence="2" key="1">
    <citation type="submission" date="2022-08" db="EMBL/GenBank/DDBJ databases">
        <title>Genome sequencing of akame (Lates japonicus).</title>
        <authorList>
            <person name="Hashiguchi Y."/>
            <person name="Takahashi H."/>
        </authorList>
    </citation>
    <scope>NUCLEOTIDE SEQUENCE</scope>
    <source>
        <strain evidence="2">Kochi</strain>
    </source>
</reference>
<evidence type="ECO:0000256" key="1">
    <source>
        <dbReference type="SAM" id="Phobius"/>
    </source>
</evidence>
<keyword evidence="1" id="KW-1133">Transmembrane helix</keyword>
<organism evidence="2 3">
    <name type="scientific">Lates japonicus</name>
    <name type="common">Japanese lates</name>
    <dbReference type="NCBI Taxonomy" id="270547"/>
    <lineage>
        <taxon>Eukaryota</taxon>
        <taxon>Metazoa</taxon>
        <taxon>Chordata</taxon>
        <taxon>Craniata</taxon>
        <taxon>Vertebrata</taxon>
        <taxon>Euteleostomi</taxon>
        <taxon>Actinopterygii</taxon>
        <taxon>Neopterygii</taxon>
        <taxon>Teleostei</taxon>
        <taxon>Neoteleostei</taxon>
        <taxon>Acanthomorphata</taxon>
        <taxon>Carangaria</taxon>
        <taxon>Carangaria incertae sedis</taxon>
        <taxon>Centropomidae</taxon>
        <taxon>Lates</taxon>
    </lineage>
</organism>
<protein>
    <submittedName>
        <fullName evidence="2">Uncharacterized protein</fullName>
    </submittedName>
</protein>
<accession>A0AAD3N8A0</accession>
<dbReference type="Proteomes" id="UP001279410">
    <property type="component" value="Unassembled WGS sequence"/>
</dbReference>
<proteinExistence type="predicted"/>
<keyword evidence="3" id="KW-1185">Reference proteome</keyword>
<evidence type="ECO:0000313" key="3">
    <source>
        <dbReference type="Proteomes" id="UP001279410"/>
    </source>
</evidence>